<evidence type="ECO:0000313" key="3">
    <source>
        <dbReference type="Proteomes" id="UP001332243"/>
    </source>
</evidence>
<accession>A0ABU7RNE3</accession>
<keyword evidence="3" id="KW-1185">Reference proteome</keyword>
<organism evidence="2 3">
    <name type="scientific">Plantactinospora sonchi</name>
    <dbReference type="NCBI Taxonomy" id="1544735"/>
    <lineage>
        <taxon>Bacteria</taxon>
        <taxon>Bacillati</taxon>
        <taxon>Actinomycetota</taxon>
        <taxon>Actinomycetes</taxon>
        <taxon>Micromonosporales</taxon>
        <taxon>Micromonosporaceae</taxon>
        <taxon>Plantactinospora</taxon>
    </lineage>
</organism>
<sequence length="128" mass="13327">MQTAPRPDLDFLLDDLVRTVTPVQQAVVLSDDGLLIASAAMSRDDGEHLAALASGIQSLAKGVGKRFNGGPPQQTVIDMPNASLLVTTAGPGACLAVLTAENPDIGLVAYEMAMLVKRAAKHLAARPR</sequence>
<dbReference type="SMART" id="SM00960">
    <property type="entry name" value="Robl_LC7"/>
    <property type="match status" value="1"/>
</dbReference>
<feature type="domain" description="Roadblock/LAMTOR2" evidence="1">
    <location>
        <begin position="10"/>
        <end position="99"/>
    </location>
</feature>
<proteinExistence type="predicted"/>
<reference evidence="2 3" key="1">
    <citation type="submission" date="2024-01" db="EMBL/GenBank/DDBJ databases">
        <title>Genome insights into Plantactinospora sonchi sp. nov.</title>
        <authorList>
            <person name="Wang L."/>
        </authorList>
    </citation>
    <scope>NUCLEOTIDE SEQUENCE [LARGE SCALE GENOMIC DNA]</scope>
    <source>
        <strain evidence="2 3">NEAU-QY2</strain>
    </source>
</reference>
<dbReference type="RefSeq" id="WP_331213115.1">
    <property type="nucleotide sequence ID" value="NZ_JAZGQK010000003.1"/>
</dbReference>
<dbReference type="Gene3D" id="3.30.450.30">
    <property type="entry name" value="Dynein light chain 2a, cytoplasmic"/>
    <property type="match status" value="1"/>
</dbReference>
<dbReference type="InterPro" id="IPR004942">
    <property type="entry name" value="Roadblock/LAMTOR2_dom"/>
</dbReference>
<gene>
    <name evidence="2" type="ORF">V1633_05835</name>
</gene>
<dbReference type="InterPro" id="IPR053141">
    <property type="entry name" value="Mycobact_SerProt_Inhib_Rv3364c"/>
</dbReference>
<dbReference type="PANTHER" id="PTHR36222:SF1">
    <property type="entry name" value="SERINE PROTEASE INHIBITOR RV3364C"/>
    <property type="match status" value="1"/>
</dbReference>
<comment type="caution">
    <text evidence="2">The sequence shown here is derived from an EMBL/GenBank/DDBJ whole genome shotgun (WGS) entry which is preliminary data.</text>
</comment>
<protein>
    <submittedName>
        <fullName evidence="2">Roadblock/LC7 domain-containing protein</fullName>
    </submittedName>
</protein>
<dbReference type="SUPFAM" id="SSF103196">
    <property type="entry name" value="Roadblock/LC7 domain"/>
    <property type="match status" value="1"/>
</dbReference>
<name>A0ABU7RNE3_9ACTN</name>
<dbReference type="Pfam" id="PF03259">
    <property type="entry name" value="Robl_LC7"/>
    <property type="match status" value="1"/>
</dbReference>
<dbReference type="EMBL" id="JAZGQK010000003">
    <property type="protein sequence ID" value="MEE6258012.1"/>
    <property type="molecule type" value="Genomic_DNA"/>
</dbReference>
<evidence type="ECO:0000259" key="1">
    <source>
        <dbReference type="SMART" id="SM00960"/>
    </source>
</evidence>
<dbReference type="Proteomes" id="UP001332243">
    <property type="component" value="Unassembled WGS sequence"/>
</dbReference>
<evidence type="ECO:0000313" key="2">
    <source>
        <dbReference type="EMBL" id="MEE6258012.1"/>
    </source>
</evidence>
<dbReference type="PANTHER" id="PTHR36222">
    <property type="entry name" value="SERINE PROTEASE INHIBITOR RV3364C"/>
    <property type="match status" value="1"/>
</dbReference>